<keyword evidence="3" id="KW-1185">Reference proteome</keyword>
<dbReference type="AlphaFoldDB" id="B4H4H7"/>
<feature type="compositionally biased region" description="Acidic residues" evidence="1">
    <location>
        <begin position="127"/>
        <end position="139"/>
    </location>
</feature>
<sequence>MTSEIVDLTGDTDSERSDIYTDTESETSYDSSTDSGYESATDSEDEETPETRRYDPPPPYSRQCPPGSIPLQGGPSELPSYQQSQRGTPPRAPWAPALSYSPMGCRFDDYSRPSDAIPDFHGGITTDEGDSSDEDSSDEDTSRHRTATSNEEPGADEPMETDDGAGTTLRHTPTPEVPELFTAEDVTRWTVAPPDWRPLRKQPPINTRQLQNDDQRHQVTRAFPHSKPSHRPSAVFRVHRRRKVGAAKICNDHQERKSAPRRGSAFVKPADPAIRAYKKTATRTKEQLTQRPGPEYRRSTRHEKTSATK</sequence>
<dbReference type="HOGENOM" id="CLU_900990_0_0_1"/>
<reference evidence="2 3" key="1">
    <citation type="journal article" date="2007" name="Nature">
        <title>Evolution of genes and genomes on the Drosophila phylogeny.</title>
        <authorList>
            <consortium name="Drosophila 12 Genomes Consortium"/>
            <person name="Clark A.G."/>
            <person name="Eisen M.B."/>
            <person name="Smith D.R."/>
            <person name="Bergman C.M."/>
            <person name="Oliver B."/>
            <person name="Markow T.A."/>
            <person name="Kaufman T.C."/>
            <person name="Kellis M."/>
            <person name="Gelbart W."/>
            <person name="Iyer V.N."/>
            <person name="Pollard D.A."/>
            <person name="Sackton T.B."/>
            <person name="Larracuente A.M."/>
            <person name="Singh N.D."/>
            <person name="Abad J.P."/>
            <person name="Abt D.N."/>
            <person name="Adryan B."/>
            <person name="Aguade M."/>
            <person name="Akashi H."/>
            <person name="Anderson W.W."/>
            <person name="Aquadro C.F."/>
            <person name="Ardell D.H."/>
            <person name="Arguello R."/>
            <person name="Artieri C.G."/>
            <person name="Barbash D.A."/>
            <person name="Barker D."/>
            <person name="Barsanti P."/>
            <person name="Batterham P."/>
            <person name="Batzoglou S."/>
            <person name="Begun D."/>
            <person name="Bhutkar A."/>
            <person name="Blanco E."/>
            <person name="Bosak S.A."/>
            <person name="Bradley R.K."/>
            <person name="Brand A.D."/>
            <person name="Brent M.R."/>
            <person name="Brooks A.N."/>
            <person name="Brown R.H."/>
            <person name="Butlin R.K."/>
            <person name="Caggese C."/>
            <person name="Calvi B.R."/>
            <person name="Bernardo de Carvalho A."/>
            <person name="Caspi A."/>
            <person name="Castrezana S."/>
            <person name="Celniker S.E."/>
            <person name="Chang J.L."/>
            <person name="Chapple C."/>
            <person name="Chatterji S."/>
            <person name="Chinwalla A."/>
            <person name="Civetta A."/>
            <person name="Clifton S.W."/>
            <person name="Comeron J.M."/>
            <person name="Costello J.C."/>
            <person name="Coyne J.A."/>
            <person name="Daub J."/>
            <person name="David R.G."/>
            <person name="Delcher A.L."/>
            <person name="Delehaunty K."/>
            <person name="Do C.B."/>
            <person name="Ebling H."/>
            <person name="Edwards K."/>
            <person name="Eickbush T."/>
            <person name="Evans J.D."/>
            <person name="Filipski A."/>
            <person name="Findeiss S."/>
            <person name="Freyhult E."/>
            <person name="Fulton L."/>
            <person name="Fulton R."/>
            <person name="Garcia A.C."/>
            <person name="Gardiner A."/>
            <person name="Garfield D.A."/>
            <person name="Garvin B.E."/>
            <person name="Gibson G."/>
            <person name="Gilbert D."/>
            <person name="Gnerre S."/>
            <person name="Godfrey J."/>
            <person name="Good R."/>
            <person name="Gotea V."/>
            <person name="Gravely B."/>
            <person name="Greenberg A.J."/>
            <person name="Griffiths-Jones S."/>
            <person name="Gross S."/>
            <person name="Guigo R."/>
            <person name="Gustafson E.A."/>
            <person name="Haerty W."/>
            <person name="Hahn M.W."/>
            <person name="Halligan D.L."/>
            <person name="Halpern A.L."/>
            <person name="Halter G.M."/>
            <person name="Han M.V."/>
            <person name="Heger A."/>
            <person name="Hillier L."/>
            <person name="Hinrichs A.S."/>
            <person name="Holmes I."/>
            <person name="Hoskins R.A."/>
            <person name="Hubisz M.J."/>
            <person name="Hultmark D."/>
            <person name="Huntley M.A."/>
            <person name="Jaffe D.B."/>
            <person name="Jagadeeshan S."/>
            <person name="Jeck W.R."/>
            <person name="Johnson J."/>
            <person name="Jones C.D."/>
            <person name="Jordan W.C."/>
            <person name="Karpen G.H."/>
            <person name="Kataoka E."/>
            <person name="Keightley P.D."/>
            <person name="Kheradpour P."/>
            <person name="Kirkness E.F."/>
            <person name="Koerich L.B."/>
            <person name="Kristiansen K."/>
            <person name="Kudrna D."/>
            <person name="Kulathinal R.J."/>
            <person name="Kumar S."/>
            <person name="Kwok R."/>
            <person name="Lander E."/>
            <person name="Langley C.H."/>
            <person name="Lapoint R."/>
            <person name="Lazzaro B.P."/>
            <person name="Lee S.J."/>
            <person name="Levesque L."/>
            <person name="Li R."/>
            <person name="Lin C.F."/>
            <person name="Lin M.F."/>
            <person name="Lindblad-Toh K."/>
            <person name="Llopart A."/>
            <person name="Long M."/>
            <person name="Low L."/>
            <person name="Lozovsky E."/>
            <person name="Lu J."/>
            <person name="Luo M."/>
            <person name="Machado C.A."/>
            <person name="Makalowski W."/>
            <person name="Marzo M."/>
            <person name="Matsuda M."/>
            <person name="Matzkin L."/>
            <person name="McAllister B."/>
            <person name="McBride C.S."/>
            <person name="McKernan B."/>
            <person name="McKernan K."/>
            <person name="Mendez-Lago M."/>
            <person name="Minx P."/>
            <person name="Mollenhauer M.U."/>
            <person name="Montooth K."/>
            <person name="Mount S.M."/>
            <person name="Mu X."/>
            <person name="Myers E."/>
            <person name="Negre B."/>
            <person name="Newfeld S."/>
            <person name="Nielsen R."/>
            <person name="Noor M.A."/>
            <person name="O'Grady P."/>
            <person name="Pachter L."/>
            <person name="Papaceit M."/>
            <person name="Parisi M.J."/>
            <person name="Parisi M."/>
            <person name="Parts L."/>
            <person name="Pedersen J.S."/>
            <person name="Pesole G."/>
            <person name="Phillippy A.M."/>
            <person name="Ponting C.P."/>
            <person name="Pop M."/>
            <person name="Porcelli D."/>
            <person name="Powell J.R."/>
            <person name="Prohaska S."/>
            <person name="Pruitt K."/>
            <person name="Puig M."/>
            <person name="Quesneville H."/>
            <person name="Ram K.R."/>
            <person name="Rand D."/>
            <person name="Rasmussen M.D."/>
            <person name="Reed L.K."/>
            <person name="Reenan R."/>
            <person name="Reily A."/>
            <person name="Remington K.A."/>
            <person name="Rieger T.T."/>
            <person name="Ritchie M.G."/>
            <person name="Robin C."/>
            <person name="Rogers Y.H."/>
            <person name="Rohde C."/>
            <person name="Rozas J."/>
            <person name="Rubenfield M.J."/>
            <person name="Ruiz A."/>
            <person name="Russo S."/>
            <person name="Salzberg S.L."/>
            <person name="Sanchez-Gracia A."/>
            <person name="Saranga D.J."/>
            <person name="Sato H."/>
            <person name="Schaeffer S.W."/>
            <person name="Schatz M.C."/>
            <person name="Schlenke T."/>
            <person name="Schwartz R."/>
            <person name="Segarra C."/>
            <person name="Singh R.S."/>
            <person name="Sirot L."/>
            <person name="Sirota M."/>
            <person name="Sisneros N.B."/>
            <person name="Smith C.D."/>
            <person name="Smith T.F."/>
            <person name="Spieth J."/>
            <person name="Stage D.E."/>
            <person name="Stark A."/>
            <person name="Stephan W."/>
            <person name="Strausberg R.L."/>
            <person name="Strempel S."/>
            <person name="Sturgill D."/>
            <person name="Sutton G."/>
            <person name="Sutton G.G."/>
            <person name="Tao W."/>
            <person name="Teichmann S."/>
            <person name="Tobari Y.N."/>
            <person name="Tomimura Y."/>
            <person name="Tsolas J.M."/>
            <person name="Valente V.L."/>
            <person name="Venter E."/>
            <person name="Venter J.C."/>
            <person name="Vicario S."/>
            <person name="Vieira F.G."/>
            <person name="Vilella A.J."/>
            <person name="Villasante A."/>
            <person name="Walenz B."/>
            <person name="Wang J."/>
            <person name="Wasserman M."/>
            <person name="Watts T."/>
            <person name="Wilson D."/>
            <person name="Wilson R.K."/>
            <person name="Wing R.A."/>
            <person name="Wolfner M.F."/>
            <person name="Wong A."/>
            <person name="Wong G.K."/>
            <person name="Wu C.I."/>
            <person name="Wu G."/>
            <person name="Yamamoto D."/>
            <person name="Yang H.P."/>
            <person name="Yang S.P."/>
            <person name="Yorke J.A."/>
            <person name="Yoshida K."/>
            <person name="Zdobnov E."/>
            <person name="Zhang P."/>
            <person name="Zhang Y."/>
            <person name="Zimin A.V."/>
            <person name="Baldwin J."/>
            <person name="Abdouelleil A."/>
            <person name="Abdulkadir J."/>
            <person name="Abebe A."/>
            <person name="Abera B."/>
            <person name="Abreu J."/>
            <person name="Acer S.C."/>
            <person name="Aftuck L."/>
            <person name="Alexander A."/>
            <person name="An P."/>
            <person name="Anderson E."/>
            <person name="Anderson S."/>
            <person name="Arachi H."/>
            <person name="Azer M."/>
            <person name="Bachantsang P."/>
            <person name="Barry A."/>
            <person name="Bayul T."/>
            <person name="Berlin A."/>
            <person name="Bessette D."/>
            <person name="Bloom T."/>
            <person name="Blye J."/>
            <person name="Boguslavskiy L."/>
            <person name="Bonnet C."/>
            <person name="Boukhgalter B."/>
            <person name="Bourzgui I."/>
            <person name="Brown A."/>
            <person name="Cahill P."/>
            <person name="Channer S."/>
            <person name="Cheshatsang Y."/>
            <person name="Chuda L."/>
            <person name="Citroen M."/>
            <person name="Collymore A."/>
            <person name="Cooke P."/>
            <person name="Costello M."/>
            <person name="D'Aco K."/>
            <person name="Daza R."/>
            <person name="De Haan G."/>
            <person name="DeGray S."/>
            <person name="DeMaso C."/>
            <person name="Dhargay N."/>
            <person name="Dooley K."/>
            <person name="Dooley E."/>
            <person name="Doricent M."/>
            <person name="Dorje P."/>
            <person name="Dorjee K."/>
            <person name="Dupes A."/>
            <person name="Elong R."/>
            <person name="Falk J."/>
            <person name="Farina A."/>
            <person name="Faro S."/>
            <person name="Ferguson D."/>
            <person name="Fisher S."/>
            <person name="Foley C.D."/>
            <person name="Franke A."/>
            <person name="Friedrich D."/>
            <person name="Gadbois L."/>
            <person name="Gearin G."/>
            <person name="Gearin C.R."/>
            <person name="Giannoukos G."/>
            <person name="Goode T."/>
            <person name="Graham J."/>
            <person name="Grandbois E."/>
            <person name="Grewal S."/>
            <person name="Gyaltsen K."/>
            <person name="Hafez N."/>
            <person name="Hagos B."/>
            <person name="Hall J."/>
            <person name="Henson C."/>
            <person name="Hollinger A."/>
            <person name="Honan T."/>
            <person name="Huard M.D."/>
            <person name="Hughes L."/>
            <person name="Hurhula B."/>
            <person name="Husby M.E."/>
            <person name="Kamat A."/>
            <person name="Kanga B."/>
            <person name="Kashin S."/>
            <person name="Khazanovich D."/>
            <person name="Kisner P."/>
            <person name="Lance K."/>
            <person name="Lara M."/>
            <person name="Lee W."/>
            <person name="Lennon N."/>
            <person name="Letendre F."/>
            <person name="LeVine R."/>
            <person name="Lipovsky A."/>
            <person name="Liu X."/>
            <person name="Liu J."/>
            <person name="Liu S."/>
            <person name="Lokyitsang T."/>
            <person name="Lokyitsang Y."/>
            <person name="Lubonja R."/>
            <person name="Lui A."/>
            <person name="MacDonald P."/>
            <person name="Magnisalis V."/>
            <person name="Maru K."/>
            <person name="Matthews C."/>
            <person name="McCusker W."/>
            <person name="McDonough S."/>
            <person name="Mehta T."/>
            <person name="Meldrim J."/>
            <person name="Meneus L."/>
            <person name="Mihai O."/>
            <person name="Mihalev A."/>
            <person name="Mihova T."/>
            <person name="Mittelman R."/>
            <person name="Mlenga V."/>
            <person name="Montmayeur A."/>
            <person name="Mulrain L."/>
            <person name="Navidi A."/>
            <person name="Naylor J."/>
            <person name="Negash T."/>
            <person name="Nguyen T."/>
            <person name="Nguyen N."/>
            <person name="Nicol R."/>
            <person name="Norbu C."/>
            <person name="Norbu N."/>
            <person name="Novod N."/>
            <person name="O'Neill B."/>
            <person name="Osman S."/>
            <person name="Markiewicz E."/>
            <person name="Oyono O.L."/>
            <person name="Patti C."/>
            <person name="Phunkhang P."/>
            <person name="Pierre F."/>
            <person name="Priest M."/>
            <person name="Raghuraman S."/>
            <person name="Rege F."/>
            <person name="Reyes R."/>
            <person name="Rise C."/>
            <person name="Rogov P."/>
            <person name="Ross K."/>
            <person name="Ryan E."/>
            <person name="Settipalli S."/>
            <person name="Shea T."/>
            <person name="Sherpa N."/>
            <person name="Shi L."/>
            <person name="Shih D."/>
            <person name="Sparrow T."/>
            <person name="Spaulding J."/>
            <person name="Stalker J."/>
            <person name="Stange-Thomann N."/>
            <person name="Stavropoulos S."/>
            <person name="Stone C."/>
            <person name="Strader C."/>
            <person name="Tesfaye S."/>
            <person name="Thomson T."/>
            <person name="Thoulutsang Y."/>
            <person name="Thoulutsang D."/>
            <person name="Topham K."/>
            <person name="Topping I."/>
            <person name="Tsamla T."/>
            <person name="Vassiliev H."/>
            <person name="Vo A."/>
            <person name="Wangchuk T."/>
            <person name="Wangdi T."/>
            <person name="Weiand M."/>
            <person name="Wilkinson J."/>
            <person name="Wilson A."/>
            <person name="Yadav S."/>
            <person name="Young G."/>
            <person name="Yu Q."/>
            <person name="Zembek L."/>
            <person name="Zhong D."/>
            <person name="Zimmer A."/>
            <person name="Zwirko Z."/>
            <person name="Jaffe D.B."/>
            <person name="Alvarez P."/>
            <person name="Brockman W."/>
            <person name="Butler J."/>
            <person name="Chin C."/>
            <person name="Gnerre S."/>
            <person name="Grabherr M."/>
            <person name="Kleber M."/>
            <person name="Mauceli E."/>
            <person name="MacCallum I."/>
        </authorList>
    </citation>
    <scope>NUCLEOTIDE SEQUENCE [LARGE SCALE GENOMIC DNA]</scope>
    <source>
        <strain evidence="3">MSH-3 / Tucson 14011-0111.49</strain>
    </source>
</reference>
<proteinExistence type="predicted"/>
<evidence type="ECO:0000313" key="2">
    <source>
        <dbReference type="EMBL" id="EDW32728.1"/>
    </source>
</evidence>
<accession>B4H4H7</accession>
<dbReference type="EMBL" id="CH479209">
    <property type="protein sequence ID" value="EDW32728.1"/>
    <property type="molecule type" value="Genomic_DNA"/>
</dbReference>
<feature type="compositionally biased region" description="Low complexity" evidence="1">
    <location>
        <begin position="28"/>
        <end position="39"/>
    </location>
</feature>
<feature type="compositionally biased region" description="Acidic residues" evidence="1">
    <location>
        <begin position="153"/>
        <end position="163"/>
    </location>
</feature>
<dbReference type="PhylomeDB" id="B4H4H7"/>
<evidence type="ECO:0000256" key="1">
    <source>
        <dbReference type="SAM" id="MobiDB-lite"/>
    </source>
</evidence>
<feature type="region of interest" description="Disordered" evidence="1">
    <location>
        <begin position="251"/>
        <end position="309"/>
    </location>
</feature>
<feature type="region of interest" description="Disordered" evidence="1">
    <location>
        <begin position="1"/>
        <end position="215"/>
    </location>
</feature>
<feature type="compositionally biased region" description="Basic and acidic residues" evidence="1">
    <location>
        <begin position="283"/>
        <end position="309"/>
    </location>
</feature>
<name>B4H4H7_DROPE</name>
<evidence type="ECO:0000313" key="3">
    <source>
        <dbReference type="Proteomes" id="UP000008744"/>
    </source>
</evidence>
<dbReference type="Proteomes" id="UP000008744">
    <property type="component" value="Unassembled WGS sequence"/>
</dbReference>
<organism evidence="3">
    <name type="scientific">Drosophila persimilis</name>
    <name type="common">Fruit fly</name>
    <dbReference type="NCBI Taxonomy" id="7234"/>
    <lineage>
        <taxon>Eukaryota</taxon>
        <taxon>Metazoa</taxon>
        <taxon>Ecdysozoa</taxon>
        <taxon>Arthropoda</taxon>
        <taxon>Hexapoda</taxon>
        <taxon>Insecta</taxon>
        <taxon>Pterygota</taxon>
        <taxon>Neoptera</taxon>
        <taxon>Endopterygota</taxon>
        <taxon>Diptera</taxon>
        <taxon>Brachycera</taxon>
        <taxon>Muscomorpha</taxon>
        <taxon>Ephydroidea</taxon>
        <taxon>Drosophilidae</taxon>
        <taxon>Drosophila</taxon>
        <taxon>Sophophora</taxon>
    </lineage>
</organism>
<gene>
    <name evidence="2" type="primary">Dper\GL18333</name>
    <name evidence="2" type="ORF">Dper_GL18333</name>
</gene>
<protein>
    <submittedName>
        <fullName evidence="2">GL18333</fullName>
    </submittedName>
</protein>